<proteinExistence type="predicted"/>
<name>A0A0E4BVE7_9BRAD</name>
<accession>A0A0E4BVE7</accession>
<dbReference type="Proteomes" id="UP000063308">
    <property type="component" value="Chromosome"/>
</dbReference>
<dbReference type="AlphaFoldDB" id="A0A0E4BVE7"/>
<evidence type="ECO:0000256" key="1">
    <source>
        <dbReference type="SAM" id="MobiDB-lite"/>
    </source>
</evidence>
<dbReference type="EMBL" id="AP014685">
    <property type="protein sequence ID" value="BAR60882.1"/>
    <property type="molecule type" value="Genomic_DNA"/>
</dbReference>
<protein>
    <submittedName>
        <fullName evidence="2">Uncharacterized protein</fullName>
    </submittedName>
</protein>
<gene>
    <name evidence="2" type="ORF">NK6_7731</name>
</gene>
<sequence length="35" mass="3851">MDSNIKNRKMESNSNSDQLVLEASPGATQIKEDAE</sequence>
<reference evidence="2 3" key="1">
    <citation type="submission" date="2014-11" db="EMBL/GenBank/DDBJ databases">
        <title>Symbiosis island explosion on the genome of extra-slow-growing strains of soybean bradyrhizobia with massive insertion sequences.</title>
        <authorList>
            <person name="Iida T."/>
            <person name="Minamisawa K."/>
        </authorList>
    </citation>
    <scope>NUCLEOTIDE SEQUENCE [LARGE SCALE GENOMIC DNA]</scope>
    <source>
        <strain evidence="2 3">NK6</strain>
    </source>
</reference>
<organism evidence="2 3">
    <name type="scientific">Bradyrhizobium diazoefficiens</name>
    <dbReference type="NCBI Taxonomy" id="1355477"/>
    <lineage>
        <taxon>Bacteria</taxon>
        <taxon>Pseudomonadati</taxon>
        <taxon>Pseudomonadota</taxon>
        <taxon>Alphaproteobacteria</taxon>
        <taxon>Hyphomicrobiales</taxon>
        <taxon>Nitrobacteraceae</taxon>
        <taxon>Bradyrhizobium</taxon>
    </lineage>
</organism>
<feature type="region of interest" description="Disordered" evidence="1">
    <location>
        <begin position="1"/>
        <end position="35"/>
    </location>
</feature>
<evidence type="ECO:0000313" key="2">
    <source>
        <dbReference type="EMBL" id="BAR60882.1"/>
    </source>
</evidence>
<evidence type="ECO:0000313" key="3">
    <source>
        <dbReference type="Proteomes" id="UP000063308"/>
    </source>
</evidence>